<organism evidence="1 2">
    <name type="scientific">Vibrio olivae</name>
    <dbReference type="NCBI Taxonomy" id="1243002"/>
    <lineage>
        <taxon>Bacteria</taxon>
        <taxon>Pseudomonadati</taxon>
        <taxon>Pseudomonadota</taxon>
        <taxon>Gammaproteobacteria</taxon>
        <taxon>Vibrionales</taxon>
        <taxon>Vibrionaceae</taxon>
        <taxon>Vibrio</taxon>
    </lineage>
</organism>
<comment type="caution">
    <text evidence="1">The sequence shown here is derived from an EMBL/GenBank/DDBJ whole genome shotgun (WGS) entry which is preliminary data.</text>
</comment>
<dbReference type="Proteomes" id="UP001589645">
    <property type="component" value="Unassembled WGS sequence"/>
</dbReference>
<gene>
    <name evidence="1" type="ORF">ACFFUV_11225</name>
</gene>
<dbReference type="RefSeq" id="WP_390192541.1">
    <property type="nucleotide sequence ID" value="NZ_JBHMEP010000002.1"/>
</dbReference>
<evidence type="ECO:0000313" key="1">
    <source>
        <dbReference type="EMBL" id="MFB9135532.1"/>
    </source>
</evidence>
<protein>
    <submittedName>
        <fullName evidence="1">DUF3283 family protein</fullName>
    </submittedName>
</protein>
<dbReference type="InterPro" id="IPR036745">
    <property type="entry name" value="PolIII_theta_sf"/>
</dbReference>
<proteinExistence type="predicted"/>
<dbReference type="Pfam" id="PF11686">
    <property type="entry name" value="DUF3283"/>
    <property type="match status" value="1"/>
</dbReference>
<evidence type="ECO:0000313" key="2">
    <source>
        <dbReference type="Proteomes" id="UP001589645"/>
    </source>
</evidence>
<dbReference type="InterPro" id="IPR021700">
    <property type="entry name" value="DUF3283"/>
</dbReference>
<dbReference type="EMBL" id="JBHMEP010000002">
    <property type="protein sequence ID" value="MFB9135532.1"/>
    <property type="molecule type" value="Genomic_DNA"/>
</dbReference>
<dbReference type="Gene3D" id="1.20.58.250">
    <property type="entry name" value="DNA polymerase III-theta"/>
    <property type="match status" value="1"/>
</dbReference>
<sequence length="68" mass="7867">MSMNLSLLPADEKNRIELDKQASFIVWKIKQSKAGPDSIDAQLKQLSKTHERECFEQSVEKYKRIMGV</sequence>
<reference evidence="1 2" key="1">
    <citation type="submission" date="2024-09" db="EMBL/GenBank/DDBJ databases">
        <authorList>
            <person name="Sun Q."/>
            <person name="Mori K."/>
        </authorList>
    </citation>
    <scope>NUCLEOTIDE SEQUENCE [LARGE SCALE GENOMIC DNA]</scope>
    <source>
        <strain evidence="1 2">CECT 8064</strain>
    </source>
</reference>
<accession>A0ABV5HMQ3</accession>
<keyword evidence="2" id="KW-1185">Reference proteome</keyword>
<name>A0ABV5HMQ3_9VIBR</name>